<sequence>MEHGRWRRCSRREYMNWPLQRFVVWGVCQHAEHHRRAAHVCHVVAFYERVNYPRIELADADVGAARGSDTPREAPPVSVEYRERPEINRSLGNSPVDKRVDGDYEYSSVGVNNPFRRRRRS</sequence>
<dbReference type="Proteomes" id="UP001374535">
    <property type="component" value="Chromosome 11"/>
</dbReference>
<proteinExistence type="predicted"/>
<accession>A0AAQ3MEI9</accession>
<protein>
    <submittedName>
        <fullName evidence="2">Uncharacterized protein</fullName>
    </submittedName>
</protein>
<keyword evidence="3" id="KW-1185">Reference proteome</keyword>
<organism evidence="2 3">
    <name type="scientific">Vigna mungo</name>
    <name type="common">Black gram</name>
    <name type="synonym">Phaseolus mungo</name>
    <dbReference type="NCBI Taxonomy" id="3915"/>
    <lineage>
        <taxon>Eukaryota</taxon>
        <taxon>Viridiplantae</taxon>
        <taxon>Streptophyta</taxon>
        <taxon>Embryophyta</taxon>
        <taxon>Tracheophyta</taxon>
        <taxon>Spermatophyta</taxon>
        <taxon>Magnoliopsida</taxon>
        <taxon>eudicotyledons</taxon>
        <taxon>Gunneridae</taxon>
        <taxon>Pentapetalae</taxon>
        <taxon>rosids</taxon>
        <taxon>fabids</taxon>
        <taxon>Fabales</taxon>
        <taxon>Fabaceae</taxon>
        <taxon>Papilionoideae</taxon>
        <taxon>50 kb inversion clade</taxon>
        <taxon>NPAAA clade</taxon>
        <taxon>indigoferoid/millettioid clade</taxon>
        <taxon>Phaseoleae</taxon>
        <taxon>Vigna</taxon>
    </lineage>
</organism>
<name>A0AAQ3MEI9_VIGMU</name>
<dbReference type="EMBL" id="CP144690">
    <property type="protein sequence ID" value="WVY89632.1"/>
    <property type="molecule type" value="Genomic_DNA"/>
</dbReference>
<dbReference type="AlphaFoldDB" id="A0AAQ3MEI9"/>
<gene>
    <name evidence="2" type="ORF">V8G54_035146</name>
</gene>
<evidence type="ECO:0000256" key="1">
    <source>
        <dbReference type="SAM" id="MobiDB-lite"/>
    </source>
</evidence>
<feature type="region of interest" description="Disordered" evidence="1">
    <location>
        <begin position="61"/>
        <end position="121"/>
    </location>
</feature>
<evidence type="ECO:0000313" key="2">
    <source>
        <dbReference type="EMBL" id="WVY89632.1"/>
    </source>
</evidence>
<evidence type="ECO:0000313" key="3">
    <source>
        <dbReference type="Proteomes" id="UP001374535"/>
    </source>
</evidence>
<reference evidence="2 3" key="1">
    <citation type="journal article" date="2023" name="Life. Sci Alliance">
        <title>Evolutionary insights into 3D genome organization and epigenetic landscape of Vigna mungo.</title>
        <authorList>
            <person name="Junaid A."/>
            <person name="Singh B."/>
            <person name="Bhatia S."/>
        </authorList>
    </citation>
    <scope>NUCLEOTIDE SEQUENCE [LARGE SCALE GENOMIC DNA]</scope>
    <source>
        <strain evidence="2">Urdbean</strain>
    </source>
</reference>